<keyword evidence="1" id="KW-0812">Transmembrane</keyword>
<reference evidence="2 3" key="1">
    <citation type="submission" date="2019-04" db="EMBL/GenBank/DDBJ databases">
        <title>Genome sequencing of Streptococcus rubneri DSM 26920(T).</title>
        <authorList>
            <person name="Kook J.-K."/>
            <person name="Park S.-N."/>
            <person name="Lim Y.K."/>
        </authorList>
    </citation>
    <scope>NUCLEOTIDE SEQUENCE [LARGE SCALE GENOMIC DNA]</scope>
    <source>
        <strain evidence="2 3">DSM 26920</strain>
    </source>
</reference>
<proteinExistence type="predicted"/>
<comment type="caution">
    <text evidence="2">The sequence shown here is derived from an EMBL/GenBank/DDBJ whole genome shotgun (WGS) entry which is preliminary data.</text>
</comment>
<dbReference type="InterPro" id="IPR016785">
    <property type="entry name" value="ComGD"/>
</dbReference>
<keyword evidence="1" id="KW-0472">Membrane</keyword>
<sequence length="134" mass="15039">MQIKAFTLLESLLTLGIVSLACWLLSGSIYQAFDQVEEKLFFSEFERVYQETQKMSIGREEKGILTIDQKGVRSPYQELSLPKGVQLIKESQIVFNGAGGNSSLTKIQFQTEKEVVTYQLAIGNGKIKKSTTPR</sequence>
<dbReference type="OrthoDB" id="2243810at2"/>
<dbReference type="RefSeq" id="WP_135783400.1">
    <property type="nucleotide sequence ID" value="NZ_MRXY01000006.1"/>
</dbReference>
<dbReference type="PROSITE" id="PS51257">
    <property type="entry name" value="PROKAR_LIPOPROTEIN"/>
    <property type="match status" value="1"/>
</dbReference>
<evidence type="ECO:0000313" key="2">
    <source>
        <dbReference type="EMBL" id="TGN91394.1"/>
    </source>
</evidence>
<keyword evidence="1" id="KW-1133">Transmembrane helix</keyword>
<accession>A0A4Z1DX04</accession>
<feature type="transmembrane region" description="Helical" evidence="1">
    <location>
        <begin position="12"/>
        <end position="33"/>
    </location>
</feature>
<dbReference type="NCBIfam" id="NF040982">
    <property type="entry name" value="ComGD"/>
    <property type="match status" value="1"/>
</dbReference>
<dbReference type="Proteomes" id="UP000297986">
    <property type="component" value="Unassembled WGS sequence"/>
</dbReference>
<organism evidence="2 3">
    <name type="scientific">Streptococcus rubneri</name>
    <dbReference type="NCBI Taxonomy" id="1234680"/>
    <lineage>
        <taxon>Bacteria</taxon>
        <taxon>Bacillati</taxon>
        <taxon>Bacillota</taxon>
        <taxon>Bacilli</taxon>
        <taxon>Lactobacillales</taxon>
        <taxon>Streptococcaceae</taxon>
        <taxon>Streptococcus</taxon>
    </lineage>
</organism>
<evidence type="ECO:0000256" key="1">
    <source>
        <dbReference type="SAM" id="Phobius"/>
    </source>
</evidence>
<protein>
    <submittedName>
        <fullName evidence="2">Type II secretion system protein</fullName>
    </submittedName>
</protein>
<keyword evidence="3" id="KW-1185">Reference proteome</keyword>
<gene>
    <name evidence="2" type="ORF">E5S68_08400</name>
</gene>
<dbReference type="EMBL" id="SRRP01000002">
    <property type="protein sequence ID" value="TGN91394.1"/>
    <property type="molecule type" value="Genomic_DNA"/>
</dbReference>
<dbReference type="AlphaFoldDB" id="A0A4Z1DX04"/>
<name>A0A4Z1DX04_9STRE</name>
<evidence type="ECO:0000313" key="3">
    <source>
        <dbReference type="Proteomes" id="UP000297986"/>
    </source>
</evidence>